<dbReference type="PROSITE" id="PS50110">
    <property type="entry name" value="RESPONSE_REGULATORY"/>
    <property type="match status" value="1"/>
</dbReference>
<dbReference type="SMART" id="SM00448">
    <property type="entry name" value="REC"/>
    <property type="match status" value="1"/>
</dbReference>
<dbReference type="RefSeq" id="WP_134358942.1">
    <property type="nucleotide sequence ID" value="NZ_CP038033.1"/>
</dbReference>
<keyword evidence="1" id="KW-0805">Transcription regulation</keyword>
<dbReference type="InterPro" id="IPR011006">
    <property type="entry name" value="CheY-like_superfamily"/>
</dbReference>
<dbReference type="GO" id="GO:0003677">
    <property type="term" value="F:DNA binding"/>
    <property type="evidence" value="ECO:0007669"/>
    <property type="project" value="UniProtKB-KW"/>
</dbReference>
<reference evidence="7 8" key="1">
    <citation type="submission" date="2019-03" db="EMBL/GenBank/DDBJ databases">
        <title>The genome sequence of Nitrosococcus wardiae strain D1FHST reveals the archetypal metabolic capacity of ammonia-oxidizing Gammaproteobacteria.</title>
        <authorList>
            <person name="Wang L."/>
            <person name="Lim C.K."/>
            <person name="Hanson T.E."/>
            <person name="Dang H."/>
            <person name="Klotz M.G."/>
        </authorList>
    </citation>
    <scope>NUCLEOTIDE SEQUENCE [LARGE SCALE GENOMIC DNA]</scope>
    <source>
        <strain evidence="7 8">D1FHS</strain>
    </source>
</reference>
<evidence type="ECO:0000256" key="2">
    <source>
        <dbReference type="ARBA" id="ARBA00023125"/>
    </source>
</evidence>
<keyword evidence="2" id="KW-0238">DNA-binding</keyword>
<dbReference type="KEGG" id="nwr:E3U44_15080"/>
<accession>A0A4V1AW78</accession>
<dbReference type="GO" id="GO:0006355">
    <property type="term" value="P:regulation of DNA-templated transcription"/>
    <property type="evidence" value="ECO:0007669"/>
    <property type="project" value="InterPro"/>
</dbReference>
<dbReference type="Pfam" id="PF00072">
    <property type="entry name" value="Response_reg"/>
    <property type="match status" value="1"/>
</dbReference>
<dbReference type="Pfam" id="PF00196">
    <property type="entry name" value="GerE"/>
    <property type="match status" value="1"/>
</dbReference>
<dbReference type="InterPro" id="IPR036388">
    <property type="entry name" value="WH-like_DNA-bd_sf"/>
</dbReference>
<evidence type="ECO:0000259" key="6">
    <source>
        <dbReference type="PROSITE" id="PS50110"/>
    </source>
</evidence>
<dbReference type="SUPFAM" id="SSF52172">
    <property type="entry name" value="CheY-like"/>
    <property type="match status" value="1"/>
</dbReference>
<evidence type="ECO:0000256" key="1">
    <source>
        <dbReference type="ARBA" id="ARBA00023015"/>
    </source>
</evidence>
<dbReference type="PRINTS" id="PR00038">
    <property type="entry name" value="HTHLUXR"/>
</dbReference>
<dbReference type="PANTHER" id="PTHR44688:SF16">
    <property type="entry name" value="DNA-BINDING TRANSCRIPTIONAL ACTIVATOR DEVR_DOSR"/>
    <property type="match status" value="1"/>
</dbReference>
<dbReference type="OrthoDB" id="9802426at2"/>
<dbReference type="EMBL" id="CP038033">
    <property type="protein sequence ID" value="QBQ55685.1"/>
    <property type="molecule type" value="Genomic_DNA"/>
</dbReference>
<name>A0A4V1AW78_9GAMM</name>
<evidence type="ECO:0000256" key="3">
    <source>
        <dbReference type="ARBA" id="ARBA00023163"/>
    </source>
</evidence>
<feature type="domain" description="Response regulatory" evidence="6">
    <location>
        <begin position="30"/>
        <end position="144"/>
    </location>
</feature>
<dbReference type="Gene3D" id="1.10.10.10">
    <property type="entry name" value="Winged helix-like DNA-binding domain superfamily/Winged helix DNA-binding domain"/>
    <property type="match status" value="1"/>
</dbReference>
<dbReference type="PANTHER" id="PTHR44688">
    <property type="entry name" value="DNA-BINDING TRANSCRIPTIONAL ACTIVATOR DEVR_DOSR"/>
    <property type="match status" value="1"/>
</dbReference>
<keyword evidence="8" id="KW-1185">Reference proteome</keyword>
<feature type="domain" description="HTH luxR-type" evidence="5">
    <location>
        <begin position="160"/>
        <end position="225"/>
    </location>
</feature>
<keyword evidence="3" id="KW-0804">Transcription</keyword>
<dbReference type="Gene3D" id="3.40.50.2300">
    <property type="match status" value="1"/>
</dbReference>
<dbReference type="AlphaFoldDB" id="A0A4V1AW78"/>
<protein>
    <submittedName>
        <fullName evidence="7">Response regulator transcription factor</fullName>
    </submittedName>
</protein>
<dbReference type="InterPro" id="IPR000792">
    <property type="entry name" value="Tscrpt_reg_LuxR_C"/>
</dbReference>
<dbReference type="Proteomes" id="UP000294325">
    <property type="component" value="Chromosome"/>
</dbReference>
<feature type="modified residue" description="4-aspartylphosphate" evidence="4">
    <location>
        <position position="79"/>
    </location>
</feature>
<dbReference type="InterPro" id="IPR001789">
    <property type="entry name" value="Sig_transdc_resp-reg_receiver"/>
</dbReference>
<dbReference type="PROSITE" id="PS50043">
    <property type="entry name" value="HTH_LUXR_2"/>
    <property type="match status" value="1"/>
</dbReference>
<evidence type="ECO:0000259" key="5">
    <source>
        <dbReference type="PROSITE" id="PS50043"/>
    </source>
</evidence>
<evidence type="ECO:0000256" key="4">
    <source>
        <dbReference type="PROSITE-ProRule" id="PRU00169"/>
    </source>
</evidence>
<dbReference type="GO" id="GO:0000160">
    <property type="term" value="P:phosphorelay signal transduction system"/>
    <property type="evidence" value="ECO:0007669"/>
    <property type="project" value="InterPro"/>
</dbReference>
<evidence type="ECO:0000313" key="8">
    <source>
        <dbReference type="Proteomes" id="UP000294325"/>
    </source>
</evidence>
<sequence length="230" mass="26284">MGMKDQCLGSAIKGPGKPLLELHDVIQKASVFIVHHDEKESYALRRMIASTEWEIETYFSAESFLDEFDPARPGCLLLDVHVPKMGGLLLQKQLREMNSFLPIIFISSHGTVPEAVEAIHGGAADFLTKPWQESVLLKRLWTCLERDQHVREHQRRQEEVIARMARLTPREREIMELVVKGRMNKVIAFELGISLKTVENHRSQVMKKLQAKTQADLIRLALLCSNVVEH</sequence>
<dbReference type="CDD" id="cd06170">
    <property type="entry name" value="LuxR_C_like"/>
    <property type="match status" value="1"/>
</dbReference>
<dbReference type="SMART" id="SM00421">
    <property type="entry name" value="HTH_LUXR"/>
    <property type="match status" value="1"/>
</dbReference>
<proteinExistence type="predicted"/>
<organism evidence="7 8">
    <name type="scientific">Nitrosococcus wardiae</name>
    <dbReference type="NCBI Taxonomy" id="1814290"/>
    <lineage>
        <taxon>Bacteria</taxon>
        <taxon>Pseudomonadati</taxon>
        <taxon>Pseudomonadota</taxon>
        <taxon>Gammaproteobacteria</taxon>
        <taxon>Chromatiales</taxon>
        <taxon>Chromatiaceae</taxon>
        <taxon>Nitrosococcus</taxon>
    </lineage>
</organism>
<keyword evidence="4" id="KW-0597">Phosphoprotein</keyword>
<evidence type="ECO:0000313" key="7">
    <source>
        <dbReference type="EMBL" id="QBQ55685.1"/>
    </source>
</evidence>
<gene>
    <name evidence="7" type="ORF">E3U44_15080</name>
</gene>